<dbReference type="InterPro" id="IPR015867">
    <property type="entry name" value="N-reg_PII/ATP_PRibTrfase_C"/>
</dbReference>
<sequence>MKLVTAIVRPHRVDDVRAALTTYGVHGMTVSQVTGFGLEMWRTQTYRGNAFHDESTSNIRLELVVADSDAPDVVNVIRRAAASTSSGAGKIWVLPVEGLARIRTGERGTDAL</sequence>
<dbReference type="OrthoDB" id="9802729at2"/>
<dbReference type="Gene3D" id="3.30.70.120">
    <property type="match status" value="1"/>
</dbReference>
<name>A0A1S1PX91_9ACTN</name>
<evidence type="ECO:0000313" key="1">
    <source>
        <dbReference type="EMBL" id="OHV27288.1"/>
    </source>
</evidence>
<dbReference type="GO" id="GO:0006808">
    <property type="term" value="P:regulation of nitrogen utilization"/>
    <property type="evidence" value="ECO:0007669"/>
    <property type="project" value="InterPro"/>
</dbReference>
<keyword evidence="2" id="KW-1185">Reference proteome</keyword>
<gene>
    <name evidence="1" type="ORF">BBK14_05365</name>
</gene>
<dbReference type="PANTHER" id="PTHR30115:SF11">
    <property type="entry name" value="NITROGEN REGULATORY PROTEIN P-II HOMOLOG"/>
    <property type="match status" value="1"/>
</dbReference>
<dbReference type="RefSeq" id="WP_071065031.1">
    <property type="nucleotide sequence ID" value="NZ_MAXA01000224.1"/>
</dbReference>
<dbReference type="AlphaFoldDB" id="A0A1S1PX91"/>
<dbReference type="SMART" id="SM00938">
    <property type="entry name" value="P-II"/>
    <property type="match status" value="1"/>
</dbReference>
<dbReference type="GO" id="GO:0005829">
    <property type="term" value="C:cytosol"/>
    <property type="evidence" value="ECO:0007669"/>
    <property type="project" value="TreeGrafter"/>
</dbReference>
<reference evidence="2" key="1">
    <citation type="submission" date="2016-07" db="EMBL/GenBank/DDBJ databases">
        <title>Frankia sp. NRRL B-16219 Genome sequencing.</title>
        <authorList>
            <person name="Ghodhbane-Gtari F."/>
            <person name="Swanson E."/>
            <person name="Gueddou A."/>
            <person name="Louati M."/>
            <person name="Nouioui I."/>
            <person name="Hezbri K."/>
            <person name="Abebe-Akele F."/>
            <person name="Simpson S."/>
            <person name="Morris K."/>
            <person name="Thomas K."/>
            <person name="Gtari M."/>
            <person name="Tisa L.S."/>
        </authorList>
    </citation>
    <scope>NUCLEOTIDE SEQUENCE [LARGE SCALE GENOMIC DNA]</scope>
    <source>
        <strain evidence="2">NRRL B-16219</strain>
    </source>
</reference>
<dbReference type="SUPFAM" id="SSF54913">
    <property type="entry name" value="GlnB-like"/>
    <property type="match status" value="1"/>
</dbReference>
<dbReference type="PROSITE" id="PS51343">
    <property type="entry name" value="PII_GLNB_DOM"/>
    <property type="match status" value="1"/>
</dbReference>
<evidence type="ECO:0000313" key="2">
    <source>
        <dbReference type="Proteomes" id="UP000179769"/>
    </source>
</evidence>
<accession>A0A1S1PX91</accession>
<protein>
    <submittedName>
        <fullName evidence="1">Transcriptional regulator</fullName>
    </submittedName>
</protein>
<comment type="caution">
    <text evidence="1">The sequence shown here is derived from an EMBL/GenBank/DDBJ whole genome shotgun (WGS) entry which is preliminary data.</text>
</comment>
<dbReference type="GO" id="GO:0030234">
    <property type="term" value="F:enzyme regulator activity"/>
    <property type="evidence" value="ECO:0007669"/>
    <property type="project" value="InterPro"/>
</dbReference>
<dbReference type="InterPro" id="IPR002187">
    <property type="entry name" value="N-reg_PII"/>
</dbReference>
<dbReference type="EMBL" id="MAXA01000224">
    <property type="protein sequence ID" value="OHV27288.1"/>
    <property type="molecule type" value="Genomic_DNA"/>
</dbReference>
<dbReference type="PANTHER" id="PTHR30115">
    <property type="entry name" value="NITROGEN REGULATORY PROTEIN P-II"/>
    <property type="match status" value="1"/>
</dbReference>
<dbReference type="Pfam" id="PF00543">
    <property type="entry name" value="P-II"/>
    <property type="match status" value="1"/>
</dbReference>
<dbReference type="InterPro" id="IPR011322">
    <property type="entry name" value="N-reg_PII-like_a/b"/>
</dbReference>
<dbReference type="GO" id="GO:0005524">
    <property type="term" value="F:ATP binding"/>
    <property type="evidence" value="ECO:0007669"/>
    <property type="project" value="TreeGrafter"/>
</dbReference>
<dbReference type="Proteomes" id="UP000179769">
    <property type="component" value="Unassembled WGS sequence"/>
</dbReference>
<dbReference type="PRINTS" id="PR00340">
    <property type="entry name" value="PIIGLNB"/>
</dbReference>
<organism evidence="1 2">
    <name type="scientific">Parafrankia soli</name>
    <dbReference type="NCBI Taxonomy" id="2599596"/>
    <lineage>
        <taxon>Bacteria</taxon>
        <taxon>Bacillati</taxon>
        <taxon>Actinomycetota</taxon>
        <taxon>Actinomycetes</taxon>
        <taxon>Frankiales</taxon>
        <taxon>Frankiaceae</taxon>
        <taxon>Parafrankia</taxon>
    </lineage>
</organism>
<proteinExistence type="predicted"/>